<reference evidence="6 7" key="1">
    <citation type="submission" date="2016-06" db="EMBL/GenBank/DDBJ databases">
        <authorList>
            <person name="Kjaerup R.B."/>
            <person name="Dalgaard T.S."/>
            <person name="Juul-Madsen H.R."/>
        </authorList>
    </citation>
    <scope>NUCLEOTIDE SEQUENCE [LARGE SCALE GENOMIC DNA]</scope>
    <source>
        <strain evidence="6 7">CECT 5080</strain>
    </source>
</reference>
<dbReference type="PIRSF" id="PIRSF006806">
    <property type="entry name" value="FTHF_cligase"/>
    <property type="match status" value="1"/>
</dbReference>
<dbReference type="Proteomes" id="UP000092627">
    <property type="component" value="Unassembled WGS sequence"/>
</dbReference>
<dbReference type="InterPro" id="IPR037171">
    <property type="entry name" value="NagB/RpiA_transferase-like"/>
</dbReference>
<keyword evidence="3 4" id="KW-0067">ATP-binding</keyword>
<dbReference type="NCBIfam" id="TIGR02727">
    <property type="entry name" value="MTHFS_bact"/>
    <property type="match status" value="1"/>
</dbReference>
<dbReference type="AlphaFoldDB" id="A0A1A8TI80"/>
<dbReference type="InterPro" id="IPR024185">
    <property type="entry name" value="FTHF_cligase-like_sf"/>
</dbReference>
<feature type="binding site" evidence="4">
    <location>
        <begin position="133"/>
        <end position="141"/>
    </location>
    <ligand>
        <name>ATP</name>
        <dbReference type="ChEBI" id="CHEBI:30616"/>
    </ligand>
</feature>
<protein>
    <recommendedName>
        <fullName evidence="5">5-formyltetrahydrofolate cyclo-ligase</fullName>
        <ecNumber evidence="5">6.3.3.2</ecNumber>
    </recommendedName>
</protein>
<evidence type="ECO:0000256" key="4">
    <source>
        <dbReference type="PIRSR" id="PIRSR006806-1"/>
    </source>
</evidence>
<gene>
    <name evidence="6" type="ORF">MAQ5080_02268</name>
</gene>
<dbReference type="EMBL" id="FLOC01000012">
    <property type="protein sequence ID" value="SBS32458.1"/>
    <property type="molecule type" value="Genomic_DNA"/>
</dbReference>
<dbReference type="Gene3D" id="3.40.50.10420">
    <property type="entry name" value="NagB/RpiA/CoA transferase-like"/>
    <property type="match status" value="1"/>
</dbReference>
<keyword evidence="5" id="KW-0460">Magnesium</keyword>
<dbReference type="GO" id="GO:0030272">
    <property type="term" value="F:5-formyltetrahydrofolate cyclo-ligase activity"/>
    <property type="evidence" value="ECO:0007669"/>
    <property type="project" value="UniProtKB-EC"/>
</dbReference>
<comment type="similarity">
    <text evidence="1 5">Belongs to the 5-formyltetrahydrofolate cyclo-ligase family.</text>
</comment>
<name>A0A1A8TI80_9GAMM</name>
<evidence type="ECO:0000256" key="5">
    <source>
        <dbReference type="RuleBase" id="RU361279"/>
    </source>
</evidence>
<comment type="cofactor">
    <cofactor evidence="5">
        <name>Mg(2+)</name>
        <dbReference type="ChEBI" id="CHEBI:18420"/>
    </cofactor>
</comment>
<proteinExistence type="inferred from homology"/>
<dbReference type="Pfam" id="PF01812">
    <property type="entry name" value="5-FTHF_cyc-lig"/>
    <property type="match status" value="1"/>
</dbReference>
<evidence type="ECO:0000256" key="1">
    <source>
        <dbReference type="ARBA" id="ARBA00010638"/>
    </source>
</evidence>
<dbReference type="RefSeq" id="WP_067209890.1">
    <property type="nucleotide sequence ID" value="NZ_FLOC01000012.1"/>
</dbReference>
<keyword evidence="6" id="KW-0436">Ligase</keyword>
<dbReference type="PANTHER" id="PTHR23407">
    <property type="entry name" value="ATPASE INHIBITOR/5-FORMYLTETRAHYDROFOLATE CYCLO-LIGASE"/>
    <property type="match status" value="1"/>
</dbReference>
<evidence type="ECO:0000256" key="2">
    <source>
        <dbReference type="ARBA" id="ARBA00022741"/>
    </source>
</evidence>
<comment type="catalytic activity">
    <reaction evidence="5">
        <text>(6S)-5-formyl-5,6,7,8-tetrahydrofolate + ATP = (6R)-5,10-methenyltetrahydrofolate + ADP + phosphate</text>
        <dbReference type="Rhea" id="RHEA:10488"/>
        <dbReference type="ChEBI" id="CHEBI:30616"/>
        <dbReference type="ChEBI" id="CHEBI:43474"/>
        <dbReference type="ChEBI" id="CHEBI:57455"/>
        <dbReference type="ChEBI" id="CHEBI:57457"/>
        <dbReference type="ChEBI" id="CHEBI:456216"/>
        <dbReference type="EC" id="6.3.3.2"/>
    </reaction>
</comment>
<feature type="binding site" evidence="4">
    <location>
        <position position="53"/>
    </location>
    <ligand>
        <name>substrate</name>
    </ligand>
</feature>
<keyword evidence="7" id="KW-1185">Reference proteome</keyword>
<dbReference type="GO" id="GO:0035999">
    <property type="term" value="P:tetrahydrofolate interconversion"/>
    <property type="evidence" value="ECO:0007669"/>
    <property type="project" value="TreeGrafter"/>
</dbReference>
<feature type="binding site" evidence="4">
    <location>
        <position position="58"/>
    </location>
    <ligand>
        <name>substrate</name>
    </ligand>
</feature>
<dbReference type="PANTHER" id="PTHR23407:SF1">
    <property type="entry name" value="5-FORMYLTETRAHYDROFOLATE CYCLO-LIGASE"/>
    <property type="match status" value="1"/>
</dbReference>
<organism evidence="6 7">
    <name type="scientific">Marinomonas aquimarina</name>
    <dbReference type="NCBI Taxonomy" id="295068"/>
    <lineage>
        <taxon>Bacteria</taxon>
        <taxon>Pseudomonadati</taxon>
        <taxon>Pseudomonadota</taxon>
        <taxon>Gammaproteobacteria</taxon>
        <taxon>Oceanospirillales</taxon>
        <taxon>Oceanospirillaceae</taxon>
        <taxon>Marinomonas</taxon>
    </lineage>
</organism>
<dbReference type="OrthoDB" id="9801938at2"/>
<sequence length="188" mass="21123">MSLDRQTLRQNLRAKRKQLTEAEQHTASLQVLEQFQTALASSLEPQANLALYLTNDGEISPSDICQWCWDHDINVFLPVLVGQSLAFARYTQDCEWQKNSFNILEPVDPAPLAGSEMDMVLMPLVGFDAQGGRLGMGGGFYDRTFENKAERTRLIGLAHDCQEVEQLPIESWDVPLSGMLTPSRHIKC</sequence>
<evidence type="ECO:0000256" key="3">
    <source>
        <dbReference type="ARBA" id="ARBA00022840"/>
    </source>
</evidence>
<dbReference type="GO" id="GO:0005524">
    <property type="term" value="F:ATP binding"/>
    <property type="evidence" value="ECO:0007669"/>
    <property type="project" value="UniProtKB-KW"/>
</dbReference>
<dbReference type="SUPFAM" id="SSF100950">
    <property type="entry name" value="NagB/RpiA/CoA transferase-like"/>
    <property type="match status" value="1"/>
</dbReference>
<evidence type="ECO:0000313" key="6">
    <source>
        <dbReference type="EMBL" id="SBS32458.1"/>
    </source>
</evidence>
<dbReference type="GO" id="GO:0009396">
    <property type="term" value="P:folic acid-containing compound biosynthetic process"/>
    <property type="evidence" value="ECO:0007669"/>
    <property type="project" value="TreeGrafter"/>
</dbReference>
<dbReference type="EC" id="6.3.3.2" evidence="5"/>
<evidence type="ECO:0000313" key="7">
    <source>
        <dbReference type="Proteomes" id="UP000092627"/>
    </source>
</evidence>
<accession>A0A1A8TI80</accession>
<dbReference type="STRING" id="295068.MAQ5080_02268"/>
<keyword evidence="5" id="KW-0479">Metal-binding</keyword>
<dbReference type="InterPro" id="IPR002698">
    <property type="entry name" value="FTHF_cligase"/>
</dbReference>
<keyword evidence="2 4" id="KW-0547">Nucleotide-binding</keyword>
<feature type="binding site" evidence="4">
    <location>
        <begin position="5"/>
        <end position="9"/>
    </location>
    <ligand>
        <name>ATP</name>
        <dbReference type="ChEBI" id="CHEBI:30616"/>
    </ligand>
</feature>
<dbReference type="GO" id="GO:0046872">
    <property type="term" value="F:metal ion binding"/>
    <property type="evidence" value="ECO:0007669"/>
    <property type="project" value="UniProtKB-KW"/>
</dbReference>